<protein>
    <submittedName>
        <fullName evidence="5">CBS domain-containing protein</fullName>
    </submittedName>
</protein>
<evidence type="ECO:0000259" key="3">
    <source>
        <dbReference type="PROSITE" id="PS51371"/>
    </source>
</evidence>
<keyword evidence="1" id="KW-0677">Repeat</keyword>
<evidence type="ECO:0000256" key="1">
    <source>
        <dbReference type="ARBA" id="ARBA00022737"/>
    </source>
</evidence>
<keyword evidence="6" id="KW-1185">Reference proteome</keyword>
<dbReference type="EMBL" id="MRAE01000003">
    <property type="protein sequence ID" value="OOO69575.1"/>
    <property type="molecule type" value="Genomic_DNA"/>
</dbReference>
<feature type="domain" description="CBS" evidence="3">
    <location>
        <begin position="7"/>
        <end position="65"/>
    </location>
</feature>
<evidence type="ECO:0000313" key="7">
    <source>
        <dbReference type="Proteomes" id="UP000190256"/>
    </source>
</evidence>
<reference evidence="5 7" key="1">
    <citation type="submission" date="2016-12" db="EMBL/GenBank/DDBJ databases">
        <title>Clostridium tepidum sp. nov., a close relative of Clostridium sporogenes and Clostridium botulinum Group I.</title>
        <authorList>
            <person name="Dobritsa A.P."/>
            <person name="Kutumbaka K.K."/>
            <person name="Werner K."/>
            <person name="Wiedmann M."/>
            <person name="Asmus A."/>
            <person name="Samadpour M."/>
        </authorList>
    </citation>
    <scope>NUCLEOTIDE SEQUENCE [LARGE SCALE GENOMIC DNA]</scope>
    <source>
        <strain evidence="5 7">IEH 97212</strain>
    </source>
</reference>
<dbReference type="Proteomes" id="UP000190206">
    <property type="component" value="Unassembled WGS sequence"/>
</dbReference>
<organism evidence="5 7">
    <name type="scientific">Clostridium tepidum</name>
    <dbReference type="NCBI Taxonomy" id="1962263"/>
    <lineage>
        <taxon>Bacteria</taxon>
        <taxon>Bacillati</taxon>
        <taxon>Bacillota</taxon>
        <taxon>Clostridia</taxon>
        <taxon>Eubacteriales</taxon>
        <taxon>Clostridiaceae</taxon>
        <taxon>Clostridium</taxon>
    </lineage>
</organism>
<name>A0A1S9IH97_9CLOT</name>
<dbReference type="InterPro" id="IPR046342">
    <property type="entry name" value="CBS_dom_sf"/>
</dbReference>
<dbReference type="EMBL" id="MRAD01000003">
    <property type="protein sequence ID" value="OOO63000.1"/>
    <property type="molecule type" value="Genomic_DNA"/>
</dbReference>
<dbReference type="PROSITE" id="PS51371">
    <property type="entry name" value="CBS"/>
    <property type="match status" value="2"/>
</dbReference>
<dbReference type="AlphaFoldDB" id="A0A1S9IH97"/>
<evidence type="ECO:0000256" key="2">
    <source>
        <dbReference type="PROSITE-ProRule" id="PRU00703"/>
    </source>
</evidence>
<keyword evidence="2" id="KW-0129">CBS domain</keyword>
<dbReference type="PANTHER" id="PTHR48108">
    <property type="entry name" value="CBS DOMAIN-CONTAINING PROTEIN CBSX2, CHLOROPLASTIC"/>
    <property type="match status" value="1"/>
</dbReference>
<dbReference type="RefSeq" id="WP_078023467.1">
    <property type="nucleotide sequence ID" value="NZ_JADPGM010000002.1"/>
</dbReference>
<dbReference type="PANTHER" id="PTHR48108:SF34">
    <property type="entry name" value="CBS DOMAIN-CONTAINING PROTEIN YHCV"/>
    <property type="match status" value="1"/>
</dbReference>
<feature type="domain" description="CBS" evidence="3">
    <location>
        <begin position="71"/>
        <end position="126"/>
    </location>
</feature>
<evidence type="ECO:0000313" key="6">
    <source>
        <dbReference type="Proteomes" id="UP000190206"/>
    </source>
</evidence>
<dbReference type="SUPFAM" id="SSF54631">
    <property type="entry name" value="CBS-domain pair"/>
    <property type="match status" value="1"/>
</dbReference>
<dbReference type="InterPro" id="IPR000644">
    <property type="entry name" value="CBS_dom"/>
</dbReference>
<gene>
    <name evidence="4" type="ORF">BS637_04090</name>
    <name evidence="5" type="ORF">BS638_01900</name>
</gene>
<comment type="caution">
    <text evidence="5">The sequence shown here is derived from an EMBL/GenBank/DDBJ whole genome shotgun (WGS) entry which is preliminary data.</text>
</comment>
<dbReference type="OrthoDB" id="9802114at2"/>
<dbReference type="InterPro" id="IPR051462">
    <property type="entry name" value="CBS_domain-containing"/>
</dbReference>
<dbReference type="SMART" id="SM00116">
    <property type="entry name" value="CBS"/>
    <property type="match status" value="2"/>
</dbReference>
<dbReference type="Gene3D" id="3.10.580.10">
    <property type="entry name" value="CBS-domain"/>
    <property type="match status" value="1"/>
</dbReference>
<dbReference type="Pfam" id="PF00571">
    <property type="entry name" value="CBS"/>
    <property type="match status" value="2"/>
</dbReference>
<dbReference type="CDD" id="cd04622">
    <property type="entry name" value="CBS_pair_HRP1_like"/>
    <property type="match status" value="1"/>
</dbReference>
<dbReference type="Proteomes" id="UP000190256">
    <property type="component" value="Unassembled WGS sequence"/>
</dbReference>
<evidence type="ECO:0000313" key="5">
    <source>
        <dbReference type="EMBL" id="OOO69575.1"/>
    </source>
</evidence>
<sequence>MKVKDVMTQNVATVNRDDSVEKAAQLMNEYNVGSIPICDNNKVVGVITDRDIALRSVAKGLNNNIKVGDIMTSNPVVANKDMDIHDAARIMSERQIRRLPVEDNENIIGIVSLGDIAIEPKYEDEAQKALSGISEQNN</sequence>
<dbReference type="STRING" id="1962263.BS637_04090"/>
<proteinExistence type="predicted"/>
<accession>A0A1S9IH97</accession>
<reference evidence="4 6" key="2">
    <citation type="submission" date="2016-12" db="EMBL/GenBank/DDBJ databases">
        <title>Clostridium tepidum sp. nov., a close relative of Clostridium sporogenes and Clostridium botulinum Group I.</title>
        <authorList>
            <person name="Dobritsa A.P."/>
            <person name="Kutumbaka K."/>
            <person name="Werner K."/>
            <person name="Samadpour M."/>
        </authorList>
    </citation>
    <scope>NUCLEOTIDE SEQUENCE [LARGE SCALE GENOMIC DNA]</scope>
    <source>
        <strain evidence="4 6">PE</strain>
    </source>
</reference>
<evidence type="ECO:0000313" key="4">
    <source>
        <dbReference type="EMBL" id="OOO63000.1"/>
    </source>
</evidence>